<dbReference type="PANTHER" id="PTHR39080">
    <property type="entry name" value="50S RIBOSOMAL PROTEIN L28"/>
    <property type="match status" value="1"/>
</dbReference>
<keyword evidence="2 5" id="KW-0689">Ribosomal protein</keyword>
<proteinExistence type="inferred from homology"/>
<evidence type="ECO:0000256" key="1">
    <source>
        <dbReference type="ARBA" id="ARBA00008760"/>
    </source>
</evidence>
<keyword evidence="3 5" id="KW-0687">Ribonucleoprotein</keyword>
<organism evidence="6 7">
    <name type="scientific">Candidatus Ozemobacter sibiricus</name>
    <dbReference type="NCBI Taxonomy" id="2268124"/>
    <lineage>
        <taxon>Bacteria</taxon>
        <taxon>Candidatus Ozemobacteria</taxon>
        <taxon>Candidatus Ozemobacterales</taxon>
        <taxon>Candidatus Ozemobacteraceae</taxon>
        <taxon>Candidatus Ozemobacter</taxon>
    </lineage>
</organism>
<dbReference type="NCBIfam" id="TIGR00009">
    <property type="entry name" value="L28"/>
    <property type="match status" value="1"/>
</dbReference>
<accession>A0A367ZTT3</accession>
<name>A0A367ZTT3_9BACT</name>
<dbReference type="HAMAP" id="MF_00373">
    <property type="entry name" value="Ribosomal_bL28"/>
    <property type="match status" value="1"/>
</dbReference>
<evidence type="ECO:0000256" key="2">
    <source>
        <dbReference type="ARBA" id="ARBA00022980"/>
    </source>
</evidence>
<evidence type="ECO:0000256" key="3">
    <source>
        <dbReference type="ARBA" id="ARBA00023274"/>
    </source>
</evidence>
<evidence type="ECO:0000313" key="7">
    <source>
        <dbReference type="Proteomes" id="UP000252355"/>
    </source>
</evidence>
<dbReference type="SUPFAM" id="SSF143800">
    <property type="entry name" value="L28p-like"/>
    <property type="match status" value="1"/>
</dbReference>
<evidence type="ECO:0000256" key="4">
    <source>
        <dbReference type="ARBA" id="ARBA00035174"/>
    </source>
</evidence>
<evidence type="ECO:0000256" key="5">
    <source>
        <dbReference type="HAMAP-Rule" id="MF_00373"/>
    </source>
</evidence>
<dbReference type="EMBL" id="QOQW01000004">
    <property type="protein sequence ID" value="RCK80762.1"/>
    <property type="molecule type" value="Genomic_DNA"/>
</dbReference>
<comment type="caution">
    <text evidence="6">The sequence shown here is derived from an EMBL/GenBank/DDBJ whole genome shotgun (WGS) entry which is preliminary data.</text>
</comment>
<evidence type="ECO:0000313" key="6">
    <source>
        <dbReference type="EMBL" id="RCK80762.1"/>
    </source>
</evidence>
<dbReference type="InterPro" id="IPR037147">
    <property type="entry name" value="Ribosomal_bL28_sf"/>
</dbReference>
<dbReference type="GO" id="GO:0005840">
    <property type="term" value="C:ribosome"/>
    <property type="evidence" value="ECO:0007669"/>
    <property type="project" value="UniProtKB-KW"/>
</dbReference>
<dbReference type="Gene3D" id="2.30.170.40">
    <property type="entry name" value="Ribosomal protein L28/L24"/>
    <property type="match status" value="1"/>
</dbReference>
<dbReference type="InterPro" id="IPR001383">
    <property type="entry name" value="Ribosomal_bL28_bact-type"/>
</dbReference>
<dbReference type="Pfam" id="PF00830">
    <property type="entry name" value="Ribosomal_L28"/>
    <property type="match status" value="1"/>
</dbReference>
<reference evidence="6 7" key="1">
    <citation type="submission" date="2018-05" db="EMBL/GenBank/DDBJ databases">
        <title>A metagenomic window into the 2 km-deep terrestrial subsurface aquifer revealed taxonomically and functionally diverse microbial community comprising novel uncultured bacterial lineages.</title>
        <authorList>
            <person name="Kadnikov V.V."/>
            <person name="Mardanov A.V."/>
            <person name="Beletsky A.V."/>
            <person name="Banks D."/>
            <person name="Pimenov N.V."/>
            <person name="Frank Y.A."/>
            <person name="Karnachuk O.V."/>
            <person name="Ravin N.V."/>
        </authorList>
    </citation>
    <scope>NUCLEOTIDE SEQUENCE [LARGE SCALE GENOMIC DNA]</scope>
    <source>
        <strain evidence="6">BY5</strain>
    </source>
</reference>
<protein>
    <recommendedName>
        <fullName evidence="4 5">Large ribosomal subunit protein bL28</fullName>
    </recommendedName>
</protein>
<dbReference type="InterPro" id="IPR034704">
    <property type="entry name" value="Ribosomal_bL28/bL31-like_sf"/>
</dbReference>
<sequence length="63" mass="7524">MSRKCMVCDRGPQTFYQLSHSHRRTKRRWSVNLQRKRIMFRGKMMKGYICTRCLGTQSAQLAV</sequence>
<dbReference type="PANTHER" id="PTHR39080:SF1">
    <property type="entry name" value="LARGE RIBOSOMAL SUBUNIT PROTEIN BL28A"/>
    <property type="match status" value="1"/>
</dbReference>
<dbReference type="GO" id="GO:1990904">
    <property type="term" value="C:ribonucleoprotein complex"/>
    <property type="evidence" value="ECO:0007669"/>
    <property type="project" value="UniProtKB-KW"/>
</dbReference>
<dbReference type="Proteomes" id="UP000252355">
    <property type="component" value="Unassembled WGS sequence"/>
</dbReference>
<comment type="similarity">
    <text evidence="1 5">Belongs to the bacterial ribosomal protein bL28 family.</text>
</comment>
<dbReference type="InterPro" id="IPR026569">
    <property type="entry name" value="Ribosomal_bL28"/>
</dbReference>
<dbReference type="GO" id="GO:0003735">
    <property type="term" value="F:structural constituent of ribosome"/>
    <property type="evidence" value="ECO:0007669"/>
    <property type="project" value="InterPro"/>
</dbReference>
<dbReference type="GO" id="GO:0006412">
    <property type="term" value="P:translation"/>
    <property type="evidence" value="ECO:0007669"/>
    <property type="project" value="UniProtKB-UniRule"/>
</dbReference>
<gene>
    <name evidence="5" type="primary">rpmB</name>
    <name evidence="6" type="ORF">OZSIB_2650</name>
</gene>
<dbReference type="InterPro" id="IPR050096">
    <property type="entry name" value="Bacterial_rp_bL28"/>
</dbReference>
<dbReference type="AlphaFoldDB" id="A0A367ZTT3"/>